<dbReference type="InterPro" id="IPR050766">
    <property type="entry name" value="Bact_Lucif_Oxidored"/>
</dbReference>
<dbReference type="PANTHER" id="PTHR30137">
    <property type="entry name" value="LUCIFERASE-LIKE MONOOXYGENASE"/>
    <property type="match status" value="1"/>
</dbReference>
<evidence type="ECO:0000256" key="1">
    <source>
        <dbReference type="ARBA" id="ARBA00010426"/>
    </source>
</evidence>
<sequence>MKFGIFSMPEHVPWENWTLSYDLDLEKIQTAELLGFDEFWIGEHHAGGYENVPVPDYYIAKASALTSRIKLGTGTINLPYHDPFLVAERLAFLDHLTHGRLIAGFGGGGLPFDQALFGTADTAAERFEEALPVVAQLLDAVEPFSHDGEFWQFKDRELQVRPLQDPLPIAVAGLRSPGKYELCGRNGYGAMSMYYVRPDGPTDGPLTLRTQGEAIDRGAKEAGRDPLEARRDWRILREVYVADSKKAAIEELREAARRSYDYIIGLGAGALLKADPTESDDVLTLEYLVENLPMIVGSPEDCIRQIQELREQVGSFGTLVLNDRNWVTADKWRRSNELFMRYVAPAFRRSEEQVRRRRLVDGVMEGSEIWPPSWWTDRPVVADAD</sequence>
<dbReference type="InterPro" id="IPR011251">
    <property type="entry name" value="Luciferase-like_dom"/>
</dbReference>
<organism evidence="6 7">
    <name type="scientific">Nocardioides imazamoxiresistens</name>
    <dbReference type="NCBI Taxonomy" id="3231893"/>
    <lineage>
        <taxon>Bacteria</taxon>
        <taxon>Bacillati</taxon>
        <taxon>Actinomycetota</taxon>
        <taxon>Actinomycetes</taxon>
        <taxon>Propionibacteriales</taxon>
        <taxon>Nocardioidaceae</taxon>
        <taxon>Nocardioides</taxon>
    </lineage>
</organism>
<accession>A0ABU3PVP5</accession>
<feature type="domain" description="Luciferase-like" evidence="5">
    <location>
        <begin position="1"/>
        <end position="312"/>
    </location>
</feature>
<gene>
    <name evidence="6" type="ORF">RDV89_09495</name>
</gene>
<dbReference type="EMBL" id="JAVYII010000004">
    <property type="protein sequence ID" value="MDT9593300.1"/>
    <property type="molecule type" value="Genomic_DNA"/>
</dbReference>
<dbReference type="InterPro" id="IPR036661">
    <property type="entry name" value="Luciferase-like_sf"/>
</dbReference>
<dbReference type="Pfam" id="PF00296">
    <property type="entry name" value="Bac_luciferase"/>
    <property type="match status" value="1"/>
</dbReference>
<reference evidence="6 7" key="1">
    <citation type="submission" date="2023-08" db="EMBL/GenBank/DDBJ databases">
        <title>Nocardioides seae sp. nov., a bacterium isolated from a soil.</title>
        <authorList>
            <person name="Wang X."/>
        </authorList>
    </citation>
    <scope>NUCLEOTIDE SEQUENCE [LARGE SCALE GENOMIC DNA]</scope>
    <source>
        <strain evidence="6 7">YZH12</strain>
    </source>
</reference>
<keyword evidence="4" id="KW-0503">Monooxygenase</keyword>
<dbReference type="PANTHER" id="PTHR30137:SF16">
    <property type="entry name" value="BLL0895 PROTEIN"/>
    <property type="match status" value="1"/>
</dbReference>
<dbReference type="RefSeq" id="WP_315732769.1">
    <property type="nucleotide sequence ID" value="NZ_JAVYII010000004.1"/>
</dbReference>
<evidence type="ECO:0000259" key="5">
    <source>
        <dbReference type="Pfam" id="PF00296"/>
    </source>
</evidence>
<evidence type="ECO:0000256" key="2">
    <source>
        <dbReference type="ARBA" id="ARBA00022630"/>
    </source>
</evidence>
<evidence type="ECO:0000313" key="6">
    <source>
        <dbReference type="EMBL" id="MDT9593300.1"/>
    </source>
</evidence>
<comment type="caution">
    <text evidence="6">The sequence shown here is derived from an EMBL/GenBank/DDBJ whole genome shotgun (WGS) entry which is preliminary data.</text>
</comment>
<evidence type="ECO:0000256" key="4">
    <source>
        <dbReference type="ARBA" id="ARBA00023033"/>
    </source>
</evidence>
<keyword evidence="3" id="KW-0560">Oxidoreductase</keyword>
<keyword evidence="2" id="KW-0285">Flavoprotein</keyword>
<dbReference type="Gene3D" id="3.20.20.30">
    <property type="entry name" value="Luciferase-like domain"/>
    <property type="match status" value="1"/>
</dbReference>
<evidence type="ECO:0000256" key="3">
    <source>
        <dbReference type="ARBA" id="ARBA00023002"/>
    </source>
</evidence>
<name>A0ABU3PVP5_9ACTN</name>
<proteinExistence type="inferred from homology"/>
<evidence type="ECO:0000313" key="7">
    <source>
        <dbReference type="Proteomes" id="UP001268542"/>
    </source>
</evidence>
<dbReference type="SUPFAM" id="SSF51679">
    <property type="entry name" value="Bacterial luciferase-like"/>
    <property type="match status" value="1"/>
</dbReference>
<comment type="similarity">
    <text evidence="1">Belongs to the bacterial luciferase oxidoreductase family.</text>
</comment>
<dbReference type="Proteomes" id="UP001268542">
    <property type="component" value="Unassembled WGS sequence"/>
</dbReference>
<keyword evidence="7" id="KW-1185">Reference proteome</keyword>
<protein>
    <submittedName>
        <fullName evidence="6">LLM class flavin-dependent oxidoreductase</fullName>
    </submittedName>
</protein>